<feature type="chain" id="PRO_5047306377" evidence="1">
    <location>
        <begin position="40"/>
        <end position="127"/>
    </location>
</feature>
<evidence type="ECO:0000313" key="2">
    <source>
        <dbReference type="EMBL" id="MFF0457656.1"/>
    </source>
</evidence>
<evidence type="ECO:0000256" key="1">
    <source>
        <dbReference type="SAM" id="SignalP"/>
    </source>
</evidence>
<keyword evidence="1" id="KW-0732">Signal</keyword>
<proteinExistence type="predicted"/>
<protein>
    <submittedName>
        <fullName evidence="2">Uncharacterized protein</fullName>
    </submittedName>
</protein>
<organism evidence="2 3">
    <name type="scientific">Nocardia africana</name>
    <dbReference type="NCBI Taxonomy" id="134964"/>
    <lineage>
        <taxon>Bacteria</taxon>
        <taxon>Bacillati</taxon>
        <taxon>Actinomycetota</taxon>
        <taxon>Actinomycetes</taxon>
        <taxon>Mycobacteriales</taxon>
        <taxon>Nocardiaceae</taxon>
        <taxon>Nocardia</taxon>
    </lineage>
</organism>
<dbReference type="Proteomes" id="UP001601521">
    <property type="component" value="Unassembled WGS sequence"/>
</dbReference>
<sequence length="127" mass="13278">METHSSIHSTATARRTVAAALIAAALSSGLLAVAGTATAASTSHTVPTKRDGLICRYKLNAWDEAVYADAGGKPGREVGTLTKGSTVSAYKDITWSDSANVTYRKLSNGNWAIADGLDYIPNQNCMS</sequence>
<feature type="signal peptide" evidence="1">
    <location>
        <begin position="1"/>
        <end position="39"/>
    </location>
</feature>
<keyword evidence="3" id="KW-1185">Reference proteome</keyword>
<accession>A0ABW6NTC7</accession>
<dbReference type="EMBL" id="JBIALX010000017">
    <property type="protein sequence ID" value="MFF0457656.1"/>
    <property type="molecule type" value="Genomic_DNA"/>
</dbReference>
<name>A0ABW6NTC7_9NOCA</name>
<evidence type="ECO:0000313" key="3">
    <source>
        <dbReference type="Proteomes" id="UP001601521"/>
    </source>
</evidence>
<gene>
    <name evidence="2" type="ORF">ACFYTH_30195</name>
</gene>
<comment type="caution">
    <text evidence="2">The sequence shown here is derived from an EMBL/GenBank/DDBJ whole genome shotgun (WGS) entry which is preliminary data.</text>
</comment>
<reference evidence="2 3" key="1">
    <citation type="submission" date="2024-10" db="EMBL/GenBank/DDBJ databases">
        <title>The Natural Products Discovery Center: Release of the First 8490 Sequenced Strains for Exploring Actinobacteria Biosynthetic Diversity.</title>
        <authorList>
            <person name="Kalkreuter E."/>
            <person name="Kautsar S.A."/>
            <person name="Yang D."/>
            <person name="Bader C.D."/>
            <person name="Teijaro C.N."/>
            <person name="Fluegel L."/>
            <person name="Davis C.M."/>
            <person name="Simpson J.R."/>
            <person name="Lauterbach L."/>
            <person name="Steele A.D."/>
            <person name="Gui C."/>
            <person name="Meng S."/>
            <person name="Li G."/>
            <person name="Viehrig K."/>
            <person name="Ye F."/>
            <person name="Su P."/>
            <person name="Kiefer A.F."/>
            <person name="Nichols A."/>
            <person name="Cepeda A.J."/>
            <person name="Yan W."/>
            <person name="Fan B."/>
            <person name="Jiang Y."/>
            <person name="Adhikari A."/>
            <person name="Zheng C.-J."/>
            <person name="Schuster L."/>
            <person name="Cowan T.M."/>
            <person name="Smanski M.J."/>
            <person name="Chevrette M.G."/>
            <person name="De Carvalho L.P.S."/>
            <person name="Shen B."/>
        </authorList>
    </citation>
    <scope>NUCLEOTIDE SEQUENCE [LARGE SCALE GENOMIC DNA]</scope>
    <source>
        <strain evidence="2 3">NPDC004550</strain>
    </source>
</reference>
<dbReference type="RefSeq" id="WP_387254935.1">
    <property type="nucleotide sequence ID" value="NZ_JBIALX010000017.1"/>
</dbReference>